<evidence type="ECO:0000256" key="3">
    <source>
        <dbReference type="ARBA" id="ARBA00022801"/>
    </source>
</evidence>
<keyword evidence="2" id="KW-0479">Metal-binding</keyword>
<evidence type="ECO:0000256" key="5">
    <source>
        <dbReference type="ARBA" id="ARBA00023049"/>
    </source>
</evidence>
<accession>A0A3G4VJI4</accession>
<dbReference type="InterPro" id="IPR028090">
    <property type="entry name" value="JAB_dom_prok"/>
</dbReference>
<keyword evidence="4" id="KW-0862">Zinc</keyword>
<reference evidence="7 8" key="1">
    <citation type="submission" date="2018-11" db="EMBL/GenBank/DDBJ databases">
        <title>Complete Genome Sequence of Vbrio mediterranei 117-T6: a Potential Pathogen Bacteria Isolated from the Conchocelis of Pyropia.</title>
        <authorList>
            <person name="Liu Q."/>
        </authorList>
    </citation>
    <scope>NUCLEOTIDE SEQUENCE [LARGE SCALE GENOMIC DNA]</scope>
    <source>
        <strain evidence="7 8">117-T6</strain>
        <plasmid evidence="7 8">unnamed</plasmid>
    </source>
</reference>
<dbReference type="GO" id="GO:0006508">
    <property type="term" value="P:proteolysis"/>
    <property type="evidence" value="ECO:0007669"/>
    <property type="project" value="UniProtKB-KW"/>
</dbReference>
<dbReference type="Pfam" id="PF14464">
    <property type="entry name" value="Prok-JAB"/>
    <property type="match status" value="1"/>
</dbReference>
<dbReference type="AlphaFoldDB" id="A0A3G4VJI4"/>
<keyword evidence="5" id="KW-0482">Metalloprotease</keyword>
<organism evidence="7 8">
    <name type="scientific">Vibrio mediterranei</name>
    <dbReference type="NCBI Taxonomy" id="689"/>
    <lineage>
        <taxon>Bacteria</taxon>
        <taxon>Pseudomonadati</taxon>
        <taxon>Pseudomonadota</taxon>
        <taxon>Gammaproteobacteria</taxon>
        <taxon>Vibrionales</taxon>
        <taxon>Vibrionaceae</taxon>
        <taxon>Vibrio</taxon>
    </lineage>
</organism>
<protein>
    <recommendedName>
        <fullName evidence="6">JAB domain-containing protein</fullName>
    </recommendedName>
</protein>
<dbReference type="Proteomes" id="UP000279760">
    <property type="component" value="Plasmid unnamed"/>
</dbReference>
<dbReference type="GO" id="GO:0046872">
    <property type="term" value="F:metal ion binding"/>
    <property type="evidence" value="ECO:0007669"/>
    <property type="project" value="UniProtKB-KW"/>
</dbReference>
<dbReference type="SUPFAM" id="SSF102712">
    <property type="entry name" value="JAB1/MPN domain"/>
    <property type="match status" value="1"/>
</dbReference>
<keyword evidence="7" id="KW-0614">Plasmid</keyword>
<geneLocation type="plasmid" evidence="7">
    <name>unnamed</name>
</geneLocation>
<gene>
    <name evidence="7" type="ORF">ECB94_27010</name>
</gene>
<evidence type="ECO:0000313" key="8">
    <source>
        <dbReference type="Proteomes" id="UP000279760"/>
    </source>
</evidence>
<evidence type="ECO:0000313" key="7">
    <source>
        <dbReference type="EMBL" id="AYV24973.1"/>
    </source>
</evidence>
<keyword evidence="3" id="KW-0378">Hydrolase</keyword>
<proteinExistence type="predicted"/>
<evidence type="ECO:0000256" key="4">
    <source>
        <dbReference type="ARBA" id="ARBA00022833"/>
    </source>
</evidence>
<dbReference type="GO" id="GO:0008237">
    <property type="term" value="F:metallopeptidase activity"/>
    <property type="evidence" value="ECO:0007669"/>
    <property type="project" value="UniProtKB-KW"/>
</dbReference>
<evidence type="ECO:0000259" key="6">
    <source>
        <dbReference type="Pfam" id="PF14464"/>
    </source>
</evidence>
<evidence type="ECO:0000256" key="1">
    <source>
        <dbReference type="ARBA" id="ARBA00022670"/>
    </source>
</evidence>
<name>A0A3G4VJI4_9VIBR</name>
<sequence>MRIVMSVTDEDILFVGSSVELRVNKQVYECWLEHRQIKRKDTEQFGALIGSRAEGECKIWIDRCTTPKKKDISQRARFVMKDPFHQQAIDKAFEQSNGELGYIGTWHTHPQCVPEPSVIDLNDWAQCTLRNPDRQLVFAIVGNKQVNVYININGNLEIAQRNIDG</sequence>
<evidence type="ECO:0000256" key="2">
    <source>
        <dbReference type="ARBA" id="ARBA00022723"/>
    </source>
</evidence>
<keyword evidence="1" id="KW-0645">Protease</keyword>
<feature type="domain" description="JAB" evidence="6">
    <location>
        <begin position="40"/>
        <end position="143"/>
    </location>
</feature>
<dbReference type="EMBL" id="CP033579">
    <property type="protein sequence ID" value="AYV24973.1"/>
    <property type="molecule type" value="Genomic_DNA"/>
</dbReference>
<dbReference type="Gene3D" id="3.40.140.10">
    <property type="entry name" value="Cytidine Deaminase, domain 2"/>
    <property type="match status" value="1"/>
</dbReference>